<dbReference type="OrthoDB" id="2676654at2759"/>
<evidence type="ECO:0000313" key="1">
    <source>
        <dbReference type="EMBL" id="KIK43317.1"/>
    </source>
</evidence>
<dbReference type="InParanoid" id="A0A0D0BAI2"/>
<evidence type="ECO:0000313" key="2">
    <source>
        <dbReference type="Proteomes" id="UP000054485"/>
    </source>
</evidence>
<keyword evidence="2" id="KW-1185">Reference proteome</keyword>
<reference evidence="1 2" key="1">
    <citation type="submission" date="2014-04" db="EMBL/GenBank/DDBJ databases">
        <authorList>
            <consortium name="DOE Joint Genome Institute"/>
            <person name="Kuo A."/>
            <person name="Ruytinx J."/>
            <person name="Rineau F."/>
            <person name="Colpaert J."/>
            <person name="Kohler A."/>
            <person name="Nagy L.G."/>
            <person name="Floudas D."/>
            <person name="Copeland A."/>
            <person name="Barry K.W."/>
            <person name="Cichocki N."/>
            <person name="Veneault-Fourrey C."/>
            <person name="LaButti K."/>
            <person name="Lindquist E.A."/>
            <person name="Lipzen A."/>
            <person name="Lundell T."/>
            <person name="Morin E."/>
            <person name="Murat C."/>
            <person name="Sun H."/>
            <person name="Tunlid A."/>
            <person name="Henrissat B."/>
            <person name="Grigoriev I.V."/>
            <person name="Hibbett D.S."/>
            <person name="Martin F."/>
            <person name="Nordberg H.P."/>
            <person name="Cantor M.N."/>
            <person name="Hua S.X."/>
        </authorList>
    </citation>
    <scope>NUCLEOTIDE SEQUENCE [LARGE SCALE GENOMIC DNA]</scope>
    <source>
        <strain evidence="1 2">UH-Slu-Lm8-n1</strain>
    </source>
</reference>
<dbReference type="AlphaFoldDB" id="A0A0D0BAI2"/>
<reference evidence="2" key="2">
    <citation type="submission" date="2015-01" db="EMBL/GenBank/DDBJ databases">
        <title>Evolutionary Origins and Diversification of the Mycorrhizal Mutualists.</title>
        <authorList>
            <consortium name="DOE Joint Genome Institute"/>
            <consortium name="Mycorrhizal Genomics Consortium"/>
            <person name="Kohler A."/>
            <person name="Kuo A."/>
            <person name="Nagy L.G."/>
            <person name="Floudas D."/>
            <person name="Copeland A."/>
            <person name="Barry K.W."/>
            <person name="Cichocki N."/>
            <person name="Veneault-Fourrey C."/>
            <person name="LaButti K."/>
            <person name="Lindquist E.A."/>
            <person name="Lipzen A."/>
            <person name="Lundell T."/>
            <person name="Morin E."/>
            <person name="Murat C."/>
            <person name="Riley R."/>
            <person name="Ohm R."/>
            <person name="Sun H."/>
            <person name="Tunlid A."/>
            <person name="Henrissat B."/>
            <person name="Grigoriev I.V."/>
            <person name="Hibbett D.S."/>
            <person name="Martin F."/>
        </authorList>
    </citation>
    <scope>NUCLEOTIDE SEQUENCE [LARGE SCALE GENOMIC DNA]</scope>
    <source>
        <strain evidence="2">UH-Slu-Lm8-n1</strain>
    </source>
</reference>
<gene>
    <name evidence="1" type="ORF">CY34DRAFT_82037</name>
</gene>
<feature type="non-terminal residue" evidence="1">
    <location>
        <position position="1"/>
    </location>
</feature>
<proteinExistence type="predicted"/>
<dbReference type="Proteomes" id="UP000054485">
    <property type="component" value="Unassembled WGS sequence"/>
</dbReference>
<protein>
    <submittedName>
        <fullName evidence="1">Uncharacterized protein</fullName>
    </submittedName>
</protein>
<accession>A0A0D0BAI2</accession>
<dbReference type="HOGENOM" id="CLU_2628766_0_0_1"/>
<sequence length="78" mass="9052">AANVQEAFSAEYYPTIWRILPLYEDFIAQWQIFSEDPEMAVLQHAIQAGITNLQKYYNKTDNSPAHIVSMCLFKHPSF</sequence>
<name>A0A0D0BAI2_9AGAM</name>
<organism evidence="1 2">
    <name type="scientific">Suillus luteus UH-Slu-Lm8-n1</name>
    <dbReference type="NCBI Taxonomy" id="930992"/>
    <lineage>
        <taxon>Eukaryota</taxon>
        <taxon>Fungi</taxon>
        <taxon>Dikarya</taxon>
        <taxon>Basidiomycota</taxon>
        <taxon>Agaricomycotina</taxon>
        <taxon>Agaricomycetes</taxon>
        <taxon>Agaricomycetidae</taxon>
        <taxon>Boletales</taxon>
        <taxon>Suillineae</taxon>
        <taxon>Suillaceae</taxon>
        <taxon>Suillus</taxon>
    </lineage>
</organism>
<dbReference type="EMBL" id="KN835216">
    <property type="protein sequence ID" value="KIK43317.1"/>
    <property type="molecule type" value="Genomic_DNA"/>
</dbReference>